<reference evidence="2" key="1">
    <citation type="submission" date="2022-01" db="EMBL/GenBank/DDBJ databases">
        <title>Genome sequence and assembly of Parabukholderia sp. RG36.</title>
        <authorList>
            <person name="Chhetri G."/>
        </authorList>
    </citation>
    <scope>NUCLEOTIDE SEQUENCE</scope>
    <source>
        <strain evidence="2">RG36</strain>
    </source>
</reference>
<keyword evidence="3" id="KW-1185">Reference proteome</keyword>
<comment type="caution">
    <text evidence="2">The sequence shown here is derived from an EMBL/GenBank/DDBJ whole genome shotgun (WGS) entry which is preliminary data.</text>
</comment>
<evidence type="ECO:0000313" key="2">
    <source>
        <dbReference type="EMBL" id="MCG5075058.1"/>
    </source>
</evidence>
<evidence type="ECO:0000313" key="3">
    <source>
        <dbReference type="Proteomes" id="UP001139308"/>
    </source>
</evidence>
<protein>
    <submittedName>
        <fullName evidence="2">DUF1311 domain-containing protein</fullName>
    </submittedName>
</protein>
<dbReference type="Pfam" id="PF07007">
    <property type="entry name" value="LprI"/>
    <property type="match status" value="1"/>
</dbReference>
<organism evidence="2 3">
    <name type="scientific">Paraburkholderia tagetis</name>
    <dbReference type="NCBI Taxonomy" id="2913261"/>
    <lineage>
        <taxon>Bacteria</taxon>
        <taxon>Pseudomonadati</taxon>
        <taxon>Pseudomonadota</taxon>
        <taxon>Betaproteobacteria</taxon>
        <taxon>Burkholderiales</taxon>
        <taxon>Burkholderiaceae</taxon>
        <taxon>Paraburkholderia</taxon>
    </lineage>
</organism>
<dbReference type="EMBL" id="JAKLJA010000013">
    <property type="protein sequence ID" value="MCG5075058.1"/>
    <property type="molecule type" value="Genomic_DNA"/>
</dbReference>
<dbReference type="RefSeq" id="WP_420800083.1">
    <property type="nucleotide sequence ID" value="NZ_JAKLJA010000013.1"/>
</dbReference>
<name>A0A9X1RPA3_9BURK</name>
<dbReference type="AlphaFoldDB" id="A0A9X1RPA3"/>
<dbReference type="Proteomes" id="UP001139308">
    <property type="component" value="Unassembled WGS sequence"/>
</dbReference>
<gene>
    <name evidence="2" type="ORF">L5014_17095</name>
</gene>
<dbReference type="Gene3D" id="1.20.1270.180">
    <property type="match status" value="1"/>
</dbReference>
<evidence type="ECO:0000259" key="1">
    <source>
        <dbReference type="Pfam" id="PF07007"/>
    </source>
</evidence>
<accession>A0A9X1RPA3</accession>
<proteinExistence type="predicted"/>
<sequence>MRTTEKFILRAVIAVAILPASIPSYGETIYSVPFDYKKATPTSVYFHGMSKAEIDHLCKTGEHAGTADIAACSQRDFEQSADRLDVLLRSEEADYKKNDADLLSDNYPVALPHFQQAQRAWADYRANQCYAETYSSGQASMRYMTFWDCMTRITKERIADLKSSKD</sequence>
<dbReference type="InterPro" id="IPR009739">
    <property type="entry name" value="LprI-like_N"/>
</dbReference>
<feature type="domain" description="Lysozyme inhibitor LprI-like N-terminal" evidence="1">
    <location>
        <begin position="64"/>
        <end position="161"/>
    </location>
</feature>